<dbReference type="Proteomes" id="UP000076794">
    <property type="component" value="Chromosome"/>
</dbReference>
<keyword evidence="4" id="KW-1185">Reference proteome</keyword>
<dbReference type="AlphaFoldDB" id="A0A168FHK3"/>
<protein>
    <recommendedName>
        <fullName evidence="5">Non-reducing end beta-L-arabinofuranosidase</fullName>
    </recommendedName>
</protein>
<dbReference type="Pfam" id="PF07944">
    <property type="entry name" value="Beta-AFase-like_GH127_cat"/>
    <property type="match status" value="1"/>
</dbReference>
<sequence length="798" mass="85984">MAAVLSTPHPTAVRLDDPLLVAATDRGRAYLLSLDAERFLFEFYRVAGLPPTTPEGYGGWERSDAVNFRGHTLGHHLSALAASAASCRDDTTRQALLAQVRAGVLGLERCQEAYAAAHPGSAGYVSAFRESALDQVQGTGESDENVLVPWYDLHKVLAGLLDVHALVDGRTGARALRVATAFGLAVHRRVVALDSRQVLLRTEYGGMNEALYRLLAVTGDLRLREAAEAFDEVDLFRELAAGRDVLPGRHANTTIPKLIGALARYRVLTEHPHTAAGLTDDARADLPTYRAAAEQFFDIVLRDHTYVTGANSQAEHFHAPGTLYERAARQGVRGNAETAETCNTYNMRRLARALYETTGESRYADYDELALRNHILASQHPERGTTTYFNAMAPGYHKVVHTPETEFWCCTGTGMESFAGLGATLYALDAEGVRVDGFHPSTLDAAGLGMRVVQEGLLPASDTVTLRVEALEPAADARPGQTGVTLRLRVPDWCARPELALDGAAVTPERDGGHVVLRDVRPGTTITYRLPARVTAHPTGDEPSFVAFRYGPVVLSAGLGPADVDACEPTGILVRISDHDPHARDVLTLPAGTPVAAHLAGAPLRRLPDAADGTVRFAPHGTLDGDDLVYAPHHLRWDERYAIYLHVEEQGSPAARARADRAAQERRRAAATVDELTVFDGNNFENAKAVRAERSAVGVLAGRTHRAAEPGGWFAYTLDAEGATSLGLTLRPEDGPVTVTLDGAVTHRVAGDARHADPDGFVEFDLPLPGTGRRVEVRCEPATDVPCRVHGVRTFGDA</sequence>
<evidence type="ECO:0000313" key="4">
    <source>
        <dbReference type="Proteomes" id="UP000076794"/>
    </source>
</evidence>
<dbReference type="InterPro" id="IPR049046">
    <property type="entry name" value="Beta-AFase-like_GH127_middle"/>
</dbReference>
<reference evidence="3 4" key="1">
    <citation type="submission" date="2016-01" db="EMBL/GenBank/DDBJ databases">
        <title>Complete genome sequence of a soil Actinobacterium, Isoptericola dokdonensis DS-3.</title>
        <authorList>
            <person name="Kwon S.-K."/>
            <person name="Kim J.F."/>
        </authorList>
    </citation>
    <scope>NUCLEOTIDE SEQUENCE [LARGE SCALE GENOMIC DNA]</scope>
    <source>
        <strain evidence="3 4">DS-3</strain>
    </source>
</reference>
<evidence type="ECO:0000259" key="1">
    <source>
        <dbReference type="Pfam" id="PF07944"/>
    </source>
</evidence>
<accession>A0A168FHK3</accession>
<gene>
    <name evidence="3" type="ORF">I598_2246</name>
</gene>
<evidence type="ECO:0000313" key="3">
    <source>
        <dbReference type="EMBL" id="ANC31786.1"/>
    </source>
</evidence>
<dbReference type="RefSeq" id="WP_068203021.1">
    <property type="nucleotide sequence ID" value="NZ_CP014209.1"/>
</dbReference>
<organism evidence="3 4">
    <name type="scientific">Isoptericola dokdonensis DS-3</name>
    <dbReference type="NCBI Taxonomy" id="1300344"/>
    <lineage>
        <taxon>Bacteria</taxon>
        <taxon>Bacillati</taxon>
        <taxon>Actinomycetota</taxon>
        <taxon>Actinomycetes</taxon>
        <taxon>Micrococcales</taxon>
        <taxon>Promicromonosporaceae</taxon>
        <taxon>Isoptericola</taxon>
    </lineage>
</organism>
<dbReference type="PANTHER" id="PTHR31151">
    <property type="entry name" value="PROLINE-TRNA LIGASE (DUF1680)"/>
    <property type="match status" value="1"/>
</dbReference>
<dbReference type="EMBL" id="CP014209">
    <property type="protein sequence ID" value="ANC31786.1"/>
    <property type="molecule type" value="Genomic_DNA"/>
</dbReference>
<dbReference type="PANTHER" id="PTHR31151:SF0">
    <property type="entry name" value="PROLINE-TRNA LIGASE (DUF1680)"/>
    <property type="match status" value="1"/>
</dbReference>
<dbReference type="KEGG" id="ido:I598_2246"/>
<feature type="domain" description="Non-reducing end beta-L-arabinofuranosidase-like GH127 middle" evidence="2">
    <location>
        <begin position="433"/>
        <end position="531"/>
    </location>
</feature>
<proteinExistence type="predicted"/>
<dbReference type="PATRIC" id="fig|1300344.3.peg.2255"/>
<dbReference type="STRING" id="1300344.I598_2246"/>
<dbReference type="Pfam" id="PF20736">
    <property type="entry name" value="Glyco_hydro127M"/>
    <property type="match status" value="1"/>
</dbReference>
<evidence type="ECO:0008006" key="5">
    <source>
        <dbReference type="Google" id="ProtNLM"/>
    </source>
</evidence>
<evidence type="ECO:0000259" key="2">
    <source>
        <dbReference type="Pfam" id="PF20736"/>
    </source>
</evidence>
<feature type="domain" description="Non-reducing end beta-L-arabinofuranosidase-like GH127 catalytic" evidence="1">
    <location>
        <begin position="12"/>
        <end position="421"/>
    </location>
</feature>
<dbReference type="InterPro" id="IPR012878">
    <property type="entry name" value="Beta-AFase-like_GH127_cat"/>
</dbReference>
<name>A0A168FHK3_9MICO</name>